<dbReference type="Pfam" id="PF03050">
    <property type="entry name" value="DDE_Tnp_IS66"/>
    <property type="match status" value="1"/>
</dbReference>
<dbReference type="PANTHER" id="PTHR33678:SF2">
    <property type="match status" value="1"/>
</dbReference>
<dbReference type="EMBL" id="JACRWH010000061">
    <property type="protein sequence ID" value="MBC6013154.1"/>
    <property type="molecule type" value="Genomic_DNA"/>
</dbReference>
<protein>
    <submittedName>
        <fullName evidence="2">Transposase</fullName>
    </submittedName>
</protein>
<keyword evidence="3" id="KW-1185">Reference proteome</keyword>
<dbReference type="PANTHER" id="PTHR33678">
    <property type="entry name" value="BLL1576 PROTEIN"/>
    <property type="match status" value="1"/>
</dbReference>
<proteinExistence type="predicted"/>
<evidence type="ECO:0000313" key="2">
    <source>
        <dbReference type="EMBL" id="MBC6013154.1"/>
    </source>
</evidence>
<evidence type="ECO:0000313" key="3">
    <source>
        <dbReference type="Proteomes" id="UP000649075"/>
    </source>
</evidence>
<comment type="caution">
    <text evidence="2">The sequence shown here is derived from an EMBL/GenBank/DDBJ whole genome shotgun (WGS) entry which is preliminary data.</text>
</comment>
<dbReference type="InterPro" id="IPR052344">
    <property type="entry name" value="Transposase-related"/>
</dbReference>
<feature type="domain" description="Transposase IS66 central" evidence="1">
    <location>
        <begin position="7"/>
        <end position="194"/>
    </location>
</feature>
<evidence type="ECO:0000259" key="1">
    <source>
        <dbReference type="Pfam" id="PF03050"/>
    </source>
</evidence>
<accession>A0ABR7KK94</accession>
<name>A0ABR7KK94_9FIRM</name>
<dbReference type="Proteomes" id="UP000649075">
    <property type="component" value="Unassembled WGS sequence"/>
</dbReference>
<reference evidence="2 3" key="1">
    <citation type="submission" date="2020-08" db="EMBL/GenBank/DDBJ databases">
        <authorList>
            <person name="Liu C."/>
            <person name="Sun Q."/>
        </authorList>
    </citation>
    <scope>NUCLEOTIDE SEQUENCE [LARGE SCALE GENOMIC DNA]</scope>
    <source>
        <strain evidence="2 3">L34</strain>
    </source>
</reference>
<gene>
    <name evidence="2" type="ORF">H8911_10665</name>
</gene>
<sequence length="206" mass="24015">MCDDFKKLETVHLDETPLQIIEDCKDGRKKGYVWMGMSGTFETIQMALFFSPGNRKYENATIILGEDSQAIAHSDGYEAYHKGICLMVVGCMSHVRRKFVEAQKASVGRKEIRKLSTREERIEYLDSHPGYKNILIAIHYINKLFKIEETLKKEGSTPTERYKRRQEESLPIFNEFFVYLHEIEGQYLPKGKWDQQSVIHSIKKSI</sequence>
<organism evidence="2 3">
    <name type="scientific">Holdemanella hominis</name>
    <dbReference type="NCBI Taxonomy" id="2764327"/>
    <lineage>
        <taxon>Bacteria</taxon>
        <taxon>Bacillati</taxon>
        <taxon>Bacillota</taxon>
        <taxon>Erysipelotrichia</taxon>
        <taxon>Erysipelotrichales</taxon>
        <taxon>Erysipelotrichaceae</taxon>
        <taxon>Holdemanella</taxon>
    </lineage>
</organism>
<dbReference type="InterPro" id="IPR004291">
    <property type="entry name" value="Transposase_IS66_central"/>
</dbReference>